<name>A0ABX0LVW4_9BURK</name>
<dbReference type="Proteomes" id="UP000785613">
    <property type="component" value="Unassembled WGS sequence"/>
</dbReference>
<gene>
    <name evidence="1" type="ORF">F0185_11635</name>
</gene>
<keyword evidence="2" id="KW-1185">Reference proteome</keyword>
<proteinExistence type="predicted"/>
<sequence>MDGDAKWRHSLINSSGVAGVRVLHKDQVFKIRKATVRKVITSSIALFYKGGDKHYTRKRNFSLGLTRKGRNSVCTP</sequence>
<evidence type="ECO:0000313" key="1">
    <source>
        <dbReference type="EMBL" id="NHZ34236.1"/>
    </source>
</evidence>
<protein>
    <submittedName>
        <fullName evidence="1">Uncharacterized protein</fullName>
    </submittedName>
</protein>
<reference evidence="1 2" key="1">
    <citation type="submission" date="2019-09" db="EMBL/GenBank/DDBJ databases">
        <title>Taxonomy of Antarctic Massilia spp.: description of Massilia rubra sp. nov., Massilia aquatica sp. nov., Massilia mucilaginosa sp. nov., Massilia frigida sp. nov. isolated from streams, lakes and regoliths.</title>
        <authorList>
            <person name="Holochova P."/>
            <person name="Sedlacek I."/>
            <person name="Kralova S."/>
            <person name="Maslanova I."/>
            <person name="Busse H.-J."/>
            <person name="Stankova E."/>
            <person name="Vrbovska V."/>
            <person name="Kovarovic V."/>
            <person name="Bartak M."/>
            <person name="Svec P."/>
            <person name="Pantucek R."/>
        </authorList>
    </citation>
    <scope>NUCLEOTIDE SEQUENCE [LARGE SCALE GENOMIC DNA]</scope>
    <source>
        <strain evidence="1 2">CCM 8692</strain>
    </source>
</reference>
<organism evidence="1 2">
    <name type="scientific">Massilia rubra</name>
    <dbReference type="NCBI Taxonomy" id="2607910"/>
    <lineage>
        <taxon>Bacteria</taxon>
        <taxon>Pseudomonadati</taxon>
        <taxon>Pseudomonadota</taxon>
        <taxon>Betaproteobacteria</taxon>
        <taxon>Burkholderiales</taxon>
        <taxon>Oxalobacteraceae</taxon>
        <taxon>Telluria group</taxon>
        <taxon>Massilia</taxon>
    </lineage>
</organism>
<evidence type="ECO:0000313" key="2">
    <source>
        <dbReference type="Proteomes" id="UP000785613"/>
    </source>
</evidence>
<dbReference type="EMBL" id="VUYU01000006">
    <property type="protein sequence ID" value="NHZ34236.1"/>
    <property type="molecule type" value="Genomic_DNA"/>
</dbReference>
<dbReference type="RefSeq" id="WP_167224545.1">
    <property type="nucleotide sequence ID" value="NZ_VUYU01000006.1"/>
</dbReference>
<comment type="caution">
    <text evidence="1">The sequence shown here is derived from an EMBL/GenBank/DDBJ whole genome shotgun (WGS) entry which is preliminary data.</text>
</comment>
<accession>A0ABX0LVW4</accession>